<name>A0A8H6C8J7_9LECA</name>
<evidence type="ECO:0000313" key="2">
    <source>
        <dbReference type="EMBL" id="KAF6218834.1"/>
    </source>
</evidence>
<feature type="chain" id="PRO_5034172786" evidence="1">
    <location>
        <begin position="26"/>
        <end position="222"/>
    </location>
</feature>
<dbReference type="EMBL" id="JACCJB010000021">
    <property type="protein sequence ID" value="KAF6218834.1"/>
    <property type="molecule type" value="Genomic_DNA"/>
</dbReference>
<organism evidence="2 3">
    <name type="scientific">Letharia lupina</name>
    <dbReference type="NCBI Taxonomy" id="560253"/>
    <lineage>
        <taxon>Eukaryota</taxon>
        <taxon>Fungi</taxon>
        <taxon>Dikarya</taxon>
        <taxon>Ascomycota</taxon>
        <taxon>Pezizomycotina</taxon>
        <taxon>Lecanoromycetes</taxon>
        <taxon>OSLEUM clade</taxon>
        <taxon>Lecanoromycetidae</taxon>
        <taxon>Lecanorales</taxon>
        <taxon>Lecanorineae</taxon>
        <taxon>Parmeliaceae</taxon>
        <taxon>Letharia</taxon>
    </lineage>
</organism>
<gene>
    <name evidence="2" type="ORF">HO133_005377</name>
</gene>
<sequence>MSPVKTKTTIFSLLVAASSAGQFLAQLPQTLTTDPEISGKLIYVPSLGSTSSVAAPVAVPSLGYNCYNLPLVCESIGSWARTVHPSGNGDLSQAQIFYFDPDEAHEDRRREVACGCVHHDGCLNAVSNGKQAGENVRTIARGGGNVNVLSDISFSNFKIILAGINPPRNPTTGQSTTPQLSLDSIPGRLFAEGVAFSCDEIPAATVINGGMNAKTSCALQSW</sequence>
<dbReference type="RefSeq" id="XP_037148269.1">
    <property type="nucleotide sequence ID" value="XM_037296287.1"/>
</dbReference>
<feature type="signal peptide" evidence="1">
    <location>
        <begin position="1"/>
        <end position="25"/>
    </location>
</feature>
<keyword evidence="3" id="KW-1185">Reference proteome</keyword>
<proteinExistence type="predicted"/>
<evidence type="ECO:0000313" key="3">
    <source>
        <dbReference type="Proteomes" id="UP000593566"/>
    </source>
</evidence>
<protein>
    <submittedName>
        <fullName evidence="2">Uncharacterized protein</fullName>
    </submittedName>
</protein>
<reference evidence="2 3" key="1">
    <citation type="journal article" date="2020" name="Genomics">
        <title>Complete, high-quality genomes from long-read metagenomic sequencing of two wolf lichen thalli reveals enigmatic genome architecture.</title>
        <authorList>
            <person name="McKenzie S.K."/>
            <person name="Walston R.F."/>
            <person name="Allen J.L."/>
        </authorList>
    </citation>
    <scope>NUCLEOTIDE SEQUENCE [LARGE SCALE GENOMIC DNA]</scope>
    <source>
        <strain evidence="2">WasteWater1</strain>
    </source>
</reference>
<keyword evidence="1" id="KW-0732">Signal</keyword>
<dbReference type="GeneID" id="59333783"/>
<dbReference type="AlphaFoldDB" id="A0A8H6C8J7"/>
<comment type="caution">
    <text evidence="2">The sequence shown here is derived from an EMBL/GenBank/DDBJ whole genome shotgun (WGS) entry which is preliminary data.</text>
</comment>
<accession>A0A8H6C8J7</accession>
<dbReference type="Proteomes" id="UP000593566">
    <property type="component" value="Unassembled WGS sequence"/>
</dbReference>
<evidence type="ECO:0000256" key="1">
    <source>
        <dbReference type="SAM" id="SignalP"/>
    </source>
</evidence>